<keyword evidence="1" id="KW-0175">Coiled coil</keyword>
<feature type="region of interest" description="Disordered" evidence="2">
    <location>
        <begin position="151"/>
        <end position="206"/>
    </location>
</feature>
<comment type="caution">
    <text evidence="3">The sequence shown here is derived from an EMBL/GenBank/DDBJ whole genome shotgun (WGS) entry which is preliminary data.</text>
</comment>
<feature type="region of interest" description="Disordered" evidence="2">
    <location>
        <begin position="125"/>
        <end position="144"/>
    </location>
</feature>
<feature type="compositionally biased region" description="Basic and acidic residues" evidence="2">
    <location>
        <begin position="191"/>
        <end position="205"/>
    </location>
</feature>
<feature type="region of interest" description="Disordered" evidence="2">
    <location>
        <begin position="259"/>
        <end position="290"/>
    </location>
</feature>
<proteinExistence type="predicted"/>
<protein>
    <submittedName>
        <fullName evidence="3">Uncharacterized protein</fullName>
    </submittedName>
</protein>
<name>A0A9P4IT37_9PEZI</name>
<dbReference type="EMBL" id="ML978121">
    <property type="protein sequence ID" value="KAF2103967.1"/>
    <property type="molecule type" value="Genomic_DNA"/>
</dbReference>
<dbReference type="AlphaFoldDB" id="A0A9P4IT37"/>
<evidence type="ECO:0000256" key="1">
    <source>
        <dbReference type="SAM" id="Coils"/>
    </source>
</evidence>
<feature type="coiled-coil region" evidence="1">
    <location>
        <begin position="338"/>
        <end position="365"/>
    </location>
</feature>
<accession>A0A9P4IT37</accession>
<keyword evidence="4" id="KW-1185">Reference proteome</keyword>
<dbReference type="OrthoDB" id="303107at2759"/>
<organism evidence="3 4">
    <name type="scientific">Rhizodiscina lignyota</name>
    <dbReference type="NCBI Taxonomy" id="1504668"/>
    <lineage>
        <taxon>Eukaryota</taxon>
        <taxon>Fungi</taxon>
        <taxon>Dikarya</taxon>
        <taxon>Ascomycota</taxon>
        <taxon>Pezizomycotina</taxon>
        <taxon>Dothideomycetes</taxon>
        <taxon>Pleosporomycetidae</taxon>
        <taxon>Aulographales</taxon>
        <taxon>Rhizodiscinaceae</taxon>
        <taxon>Rhizodiscina</taxon>
    </lineage>
</organism>
<evidence type="ECO:0000313" key="3">
    <source>
        <dbReference type="EMBL" id="KAF2103967.1"/>
    </source>
</evidence>
<reference evidence="3" key="1">
    <citation type="journal article" date="2020" name="Stud. Mycol.">
        <title>101 Dothideomycetes genomes: a test case for predicting lifestyles and emergence of pathogens.</title>
        <authorList>
            <person name="Haridas S."/>
            <person name="Albert R."/>
            <person name="Binder M."/>
            <person name="Bloem J."/>
            <person name="Labutti K."/>
            <person name="Salamov A."/>
            <person name="Andreopoulos B."/>
            <person name="Baker S."/>
            <person name="Barry K."/>
            <person name="Bills G."/>
            <person name="Bluhm B."/>
            <person name="Cannon C."/>
            <person name="Castanera R."/>
            <person name="Culley D."/>
            <person name="Daum C."/>
            <person name="Ezra D."/>
            <person name="Gonzalez J."/>
            <person name="Henrissat B."/>
            <person name="Kuo A."/>
            <person name="Liang C."/>
            <person name="Lipzen A."/>
            <person name="Lutzoni F."/>
            <person name="Magnuson J."/>
            <person name="Mondo S."/>
            <person name="Nolan M."/>
            <person name="Ohm R."/>
            <person name="Pangilinan J."/>
            <person name="Park H.-J."/>
            <person name="Ramirez L."/>
            <person name="Alfaro M."/>
            <person name="Sun H."/>
            <person name="Tritt A."/>
            <person name="Yoshinaga Y."/>
            <person name="Zwiers L.-H."/>
            <person name="Turgeon B."/>
            <person name="Goodwin S."/>
            <person name="Spatafora J."/>
            <person name="Crous P."/>
            <person name="Grigoriev I."/>
        </authorList>
    </citation>
    <scope>NUCLEOTIDE SEQUENCE</scope>
    <source>
        <strain evidence="3">CBS 133067</strain>
    </source>
</reference>
<gene>
    <name evidence="3" type="ORF">NA57DRAFT_50822</name>
</gene>
<feature type="compositionally biased region" description="Polar residues" evidence="2">
    <location>
        <begin position="162"/>
        <end position="182"/>
    </location>
</feature>
<dbReference type="Proteomes" id="UP000799772">
    <property type="component" value="Unassembled WGS sequence"/>
</dbReference>
<evidence type="ECO:0000313" key="4">
    <source>
        <dbReference type="Proteomes" id="UP000799772"/>
    </source>
</evidence>
<evidence type="ECO:0000256" key="2">
    <source>
        <dbReference type="SAM" id="MobiDB-lite"/>
    </source>
</evidence>
<sequence>MPWTSEGIAMLLAYLDNCIKRRKQNGFFQESVTKFLKNSIEEYFTWKQVSAKLRAILSHSHGIQGKVAKARGTKSEAELKELKSNLMGEAMKELIANGSKVLRFKRFGKGWTGIPISRSMVEEASRQIDAKSHRTDNERDASDIELRDAAQKLPSERHRSSRAQAETSGNTEANNHGISGTESVHEPATNHLRDQQSSKTPDHMEPNMQSKNVAIAEHSDLASVPTRPVPDIRQIEPDESIQDLPQESQCEGSLIHGAKDHGQVQESSKGASELDQRATPSNTREKAVDDQLKRMEERIAQTGDEYKEILNLLRSQQYRGQKEQSIPNDPTNILQTTRDEYASILAKKDEEINDLRNQLNDAQNAARYVGEVSEINHQIHVEQPMAVIFETRIKQAAQAISVNLSKPLQNPRPGSVAARLLIRACTGRPESLCTGVPTLDIMNMDPQAVVRALVAAFVQEQVFEEEWPKFDQDESRLLKYSREFIASQDGGLKFIQVVNHIAHKKLVNEASFKTEMVAGKVGRLMILLLEVLADIISPKKDNETPDIGANCILPMPSEHLLYSSMHKALLLKTQVLLSPNIFRSYHVPAGTQFNPKFMKMETKNMVVEELEVGADAVVKLCLSPAILYWDGLKTPEGRGRYEQVAFRYSTFWPWDPHDESQKDPYCHSKAIVIIE</sequence>